<dbReference type="GeneID" id="64219419"/>
<gene>
    <name evidence="3" type="ORF">ERICIII_02762</name>
    <name evidence="4" type="ORF">ERICV_02355</name>
</gene>
<dbReference type="InterPro" id="IPR003509">
    <property type="entry name" value="UPF0102_YraN-like"/>
</dbReference>
<dbReference type="CDD" id="cd20736">
    <property type="entry name" value="PoNe_Nuclease"/>
    <property type="match status" value="1"/>
</dbReference>
<accession>A0A6C0QT11</accession>
<dbReference type="RefSeq" id="WP_024094301.1">
    <property type="nucleotide sequence ID" value="NZ_CP019655.1"/>
</dbReference>
<dbReference type="PANTHER" id="PTHR34039">
    <property type="entry name" value="UPF0102 PROTEIN YRAN"/>
    <property type="match status" value="1"/>
</dbReference>
<dbReference type="Gene3D" id="3.40.1350.10">
    <property type="match status" value="1"/>
</dbReference>
<evidence type="ECO:0000313" key="4">
    <source>
        <dbReference type="EMBL" id="QHZ51498.1"/>
    </source>
</evidence>
<dbReference type="InterPro" id="IPR011856">
    <property type="entry name" value="tRNA_endonuc-like_dom_sf"/>
</dbReference>
<dbReference type="NCBIfam" id="TIGR00252">
    <property type="entry name" value="YraN family protein"/>
    <property type="match status" value="1"/>
</dbReference>
<dbReference type="Pfam" id="PF02021">
    <property type="entry name" value="UPF0102"/>
    <property type="match status" value="1"/>
</dbReference>
<dbReference type="SUPFAM" id="SSF52980">
    <property type="entry name" value="Restriction endonuclease-like"/>
    <property type="match status" value="1"/>
</dbReference>
<reference evidence="5" key="1">
    <citation type="submission" date="2017-02" db="EMBL/GenBank/DDBJ databases">
        <title>Delineation of Paenibacillus larvae strains originating from foulbrood outbreaks.</title>
        <authorList>
            <person name="Beims H."/>
            <person name="Bunk B."/>
            <person name="Sproeer C."/>
            <person name="Mohr K.I."/>
            <person name="Pradella S."/>
            <person name="Guenther G."/>
            <person name="Rohde M."/>
            <person name="von der Ohe W."/>
            <person name="Steinert M."/>
        </authorList>
    </citation>
    <scope>NUCLEOTIDE SEQUENCE [LARGE SCALE GENOMIC DNA]</scope>
    <source>
        <strain evidence="5">Eric_III</strain>
    </source>
</reference>
<proteinExistence type="inferred from homology"/>
<dbReference type="PANTHER" id="PTHR34039:SF1">
    <property type="entry name" value="UPF0102 PROTEIN YRAN"/>
    <property type="match status" value="1"/>
</dbReference>
<reference evidence="3 6" key="2">
    <citation type="journal article" date="2020" name="Int. J. Med. Microbiol.">
        <title>Discovery of Paenibacillus larvae ERIC V: Phenotypic and genomic comparison to genotypes ERIC I-IV reveal different inventories of virulence factors which correlate with epidemiological prevalences of American Foulbrood.</title>
        <authorList>
            <person name="Beims H."/>
            <person name="Bunk B."/>
            <person name="Erler S."/>
            <person name="Mohr K.I."/>
            <person name="Sproer C."/>
            <person name="Pradella S."/>
            <person name="Gunther G."/>
            <person name="Rohde M."/>
            <person name="von der Ohe W."/>
            <person name="Steinert M."/>
        </authorList>
    </citation>
    <scope>NUCLEOTIDE SEQUENCE</scope>
    <source>
        <strain evidence="3">Eric_III</strain>
        <strain evidence="4">Eric_V</strain>
    </source>
</reference>
<dbReference type="Proteomes" id="UP000464330">
    <property type="component" value="Chromosome"/>
</dbReference>
<dbReference type="AlphaFoldDB" id="A0A2L1UFD2"/>
<name>A0A2L1UFD2_9BACL</name>
<dbReference type="EMBL" id="CP019717">
    <property type="protein sequence ID" value="QHZ51498.1"/>
    <property type="molecule type" value="Genomic_DNA"/>
</dbReference>
<evidence type="ECO:0000313" key="3">
    <source>
        <dbReference type="EMBL" id="AVF26898.1"/>
    </source>
</evidence>
<evidence type="ECO:0000313" key="5">
    <source>
        <dbReference type="Proteomes" id="UP000239833"/>
    </source>
</evidence>
<accession>A0A8B6WXS8</accession>
<comment type="similarity">
    <text evidence="1 2">Belongs to the UPF0102 family.</text>
</comment>
<dbReference type="Proteomes" id="UP000239833">
    <property type="component" value="Chromosome"/>
</dbReference>
<sequence>MNSDEFQRETKKLDGRKALGKRGEEIAVRYLKEKGFQILAQNWRCRTGEVDIILLEEPRCLIFTEVRSRRVTGKFGSAAESINRRKQQQIRQTALYYVYVHPPFNRYTIRFDVVTVEFFPEKEDPVIHHIKAAF</sequence>
<evidence type="ECO:0000256" key="1">
    <source>
        <dbReference type="ARBA" id="ARBA00006738"/>
    </source>
</evidence>
<dbReference type="NCBIfam" id="NF009154">
    <property type="entry name" value="PRK12497.3-3"/>
    <property type="match status" value="1"/>
</dbReference>
<protein>
    <recommendedName>
        <fullName evidence="2">UPF0102 protein ERICIII_02762</fullName>
    </recommendedName>
</protein>
<evidence type="ECO:0000256" key="2">
    <source>
        <dbReference type="HAMAP-Rule" id="MF_00048"/>
    </source>
</evidence>
<evidence type="ECO:0000313" key="6">
    <source>
        <dbReference type="Proteomes" id="UP000464330"/>
    </source>
</evidence>
<accession>A0A2L1UFD2</accession>
<dbReference type="HAMAP" id="MF_00048">
    <property type="entry name" value="UPF0102"/>
    <property type="match status" value="1"/>
</dbReference>
<dbReference type="EMBL" id="CP019655">
    <property type="protein sequence ID" value="AVF26898.1"/>
    <property type="molecule type" value="Genomic_DNA"/>
</dbReference>
<dbReference type="InterPro" id="IPR011335">
    <property type="entry name" value="Restrct_endonuc-II-like"/>
</dbReference>
<organism evidence="3 5">
    <name type="scientific">Paenibacillus larvae subsp. larvae</name>
    <dbReference type="NCBI Taxonomy" id="147375"/>
    <lineage>
        <taxon>Bacteria</taxon>
        <taxon>Bacillati</taxon>
        <taxon>Bacillota</taxon>
        <taxon>Bacilli</taxon>
        <taxon>Bacillales</taxon>
        <taxon>Paenibacillaceae</taxon>
        <taxon>Paenibacillus</taxon>
    </lineage>
</organism>
<dbReference type="GO" id="GO:0003676">
    <property type="term" value="F:nucleic acid binding"/>
    <property type="evidence" value="ECO:0007669"/>
    <property type="project" value="InterPro"/>
</dbReference>
<dbReference type="STRING" id="147375.BXP28_03110"/>
<dbReference type="NCBIfam" id="NF009150">
    <property type="entry name" value="PRK12497.1-3"/>
    <property type="match status" value="1"/>
</dbReference>